<keyword evidence="2 6" id="KW-0812">Transmembrane</keyword>
<feature type="compositionally biased region" description="Basic and acidic residues" evidence="5">
    <location>
        <begin position="53"/>
        <end position="67"/>
    </location>
</feature>
<feature type="transmembrane region" description="Helical" evidence="6">
    <location>
        <begin position="498"/>
        <end position="520"/>
    </location>
</feature>
<feature type="transmembrane region" description="Helical" evidence="6">
    <location>
        <begin position="540"/>
        <end position="559"/>
    </location>
</feature>
<feature type="transmembrane region" description="Helical" evidence="6">
    <location>
        <begin position="190"/>
        <end position="213"/>
    </location>
</feature>
<feature type="transmembrane region" description="Helical" evidence="6">
    <location>
        <begin position="100"/>
        <end position="127"/>
    </location>
</feature>
<dbReference type="GO" id="GO:0016020">
    <property type="term" value="C:membrane"/>
    <property type="evidence" value="ECO:0007669"/>
    <property type="project" value="UniProtKB-SubCell"/>
</dbReference>
<keyword evidence="4 6" id="KW-0472">Membrane</keyword>
<feature type="transmembrane region" description="Helical" evidence="6">
    <location>
        <begin position="256"/>
        <end position="277"/>
    </location>
</feature>
<feature type="transmembrane region" description="Helical" evidence="6">
    <location>
        <begin position="363"/>
        <end position="385"/>
    </location>
</feature>
<feature type="compositionally biased region" description="Polar residues" evidence="5">
    <location>
        <begin position="1"/>
        <end position="10"/>
    </location>
</feature>
<dbReference type="InterPro" id="IPR036259">
    <property type="entry name" value="MFS_trans_sf"/>
</dbReference>
<evidence type="ECO:0000259" key="7">
    <source>
        <dbReference type="PROSITE" id="PS50850"/>
    </source>
</evidence>
<dbReference type="PANTHER" id="PTHR42718">
    <property type="entry name" value="MAJOR FACILITATOR SUPERFAMILY MULTIDRUG TRANSPORTER MFSC"/>
    <property type="match status" value="1"/>
</dbReference>
<dbReference type="PROSITE" id="PS50850">
    <property type="entry name" value="MFS"/>
    <property type="match status" value="1"/>
</dbReference>
<organism evidence="8 9">
    <name type="scientific">Claviceps aff. purpurea</name>
    <dbReference type="NCBI Taxonomy" id="1967640"/>
    <lineage>
        <taxon>Eukaryota</taxon>
        <taxon>Fungi</taxon>
        <taxon>Dikarya</taxon>
        <taxon>Ascomycota</taxon>
        <taxon>Pezizomycotina</taxon>
        <taxon>Sordariomycetes</taxon>
        <taxon>Hypocreomycetidae</taxon>
        <taxon>Hypocreales</taxon>
        <taxon>Clavicipitaceae</taxon>
        <taxon>Claviceps</taxon>
    </lineage>
</organism>
<evidence type="ECO:0000256" key="3">
    <source>
        <dbReference type="ARBA" id="ARBA00022989"/>
    </source>
</evidence>
<dbReference type="Pfam" id="PF07690">
    <property type="entry name" value="MFS_1"/>
    <property type="match status" value="1"/>
</dbReference>
<evidence type="ECO:0000313" key="9">
    <source>
        <dbReference type="Proteomes" id="UP000707071"/>
    </source>
</evidence>
<evidence type="ECO:0000256" key="6">
    <source>
        <dbReference type="SAM" id="Phobius"/>
    </source>
</evidence>
<comment type="caution">
    <text evidence="8">The sequence shown here is derived from an EMBL/GenBank/DDBJ whole genome shotgun (WGS) entry which is preliminary data.</text>
</comment>
<dbReference type="Proteomes" id="UP000707071">
    <property type="component" value="Unassembled WGS sequence"/>
</dbReference>
<evidence type="ECO:0000256" key="1">
    <source>
        <dbReference type="ARBA" id="ARBA00004141"/>
    </source>
</evidence>
<feature type="transmembrane region" description="Helical" evidence="6">
    <location>
        <begin position="321"/>
        <end position="342"/>
    </location>
</feature>
<evidence type="ECO:0000256" key="4">
    <source>
        <dbReference type="ARBA" id="ARBA00023136"/>
    </source>
</evidence>
<feature type="domain" description="Major facilitator superfamily (MFS) profile" evidence="7">
    <location>
        <begin position="101"/>
        <end position="564"/>
    </location>
</feature>
<dbReference type="AlphaFoldDB" id="A0A9P7QHY5"/>
<feature type="transmembrane region" description="Helical" evidence="6">
    <location>
        <begin position="289"/>
        <end position="309"/>
    </location>
</feature>
<evidence type="ECO:0000256" key="5">
    <source>
        <dbReference type="SAM" id="MobiDB-lite"/>
    </source>
</evidence>
<dbReference type="Gene3D" id="1.20.1250.20">
    <property type="entry name" value="MFS general substrate transporter like domains"/>
    <property type="match status" value="1"/>
</dbReference>
<feature type="transmembrane region" description="Helical" evidence="6">
    <location>
        <begin position="425"/>
        <end position="444"/>
    </location>
</feature>
<feature type="transmembrane region" description="Helical" evidence="6">
    <location>
        <begin position="397"/>
        <end position="418"/>
    </location>
</feature>
<dbReference type="Gene3D" id="1.20.1720.10">
    <property type="entry name" value="Multidrug resistance protein D"/>
    <property type="match status" value="1"/>
</dbReference>
<evidence type="ECO:0000256" key="2">
    <source>
        <dbReference type="ARBA" id="ARBA00022692"/>
    </source>
</evidence>
<keyword evidence="9" id="KW-1185">Reference proteome</keyword>
<sequence>MTGAAAQSSLAPPRPVCKTSTIQEKKIQQQEPRLQRTRPEDLQQPSASASTLHLDDTTEKGSIHGEDLATSPKFAMDKATLERMGRQRPDRLSNWMTESFFVFTIVMSMMMSEYAIGGFNIVLPPIADALNIPASSRTWPAGVTNLTTAALLQPFARLCDLYGGRAVFLSGQIWLLIWSVVSGFSQNTTMLITCRAMQGIGSAAFLPAGLAILSQMYRPGPRKNLVFAIYGAFACVGFYFGIFVGALTTEYLNWRWYFWVGAVIGVVIVISGFISIPRNLGDVNPEAKMDWLGVITIVPGLVLVVFAFTDGGHAPNGWRTPYIYVTLILGVMFLAAAVYVQGWVSSQPLLPPALFKAKYMKRLMAALFLSYGVFGLFLFYSSFYIETVMHIKPILTAAWFTPLAVGGMVLAIGGGLVLHIIPNKVLMIISCSGFILSVLFFAIIPDPDTSGKSTSFIYWAYVFPAMICGTVGVDITFNVTNVFITTAMPRRHQAAAGGVINSLLYLGIAFWLGVAEVAISATVESRGGRDNVADRDQYQIGFWTGMGLAVVSLLLVLTIKMGSAEASMTADEKLASEQQEMREERQEGLFI</sequence>
<comment type="subcellular location">
    <subcellularLocation>
        <location evidence="1">Membrane</location>
        <topology evidence="1">Multi-pass membrane protein</topology>
    </subcellularLocation>
</comment>
<evidence type="ECO:0000313" key="8">
    <source>
        <dbReference type="EMBL" id="KAG6298266.1"/>
    </source>
</evidence>
<proteinExistence type="predicted"/>
<gene>
    <name evidence="8" type="ORF">E4U09_000987</name>
</gene>
<feature type="region of interest" description="Disordered" evidence="5">
    <location>
        <begin position="1"/>
        <end position="67"/>
    </location>
</feature>
<feature type="transmembrane region" description="Helical" evidence="6">
    <location>
        <begin position="225"/>
        <end position="244"/>
    </location>
</feature>
<dbReference type="InterPro" id="IPR011701">
    <property type="entry name" value="MFS"/>
</dbReference>
<feature type="compositionally biased region" description="Basic and acidic residues" evidence="5">
    <location>
        <begin position="23"/>
        <end position="41"/>
    </location>
</feature>
<dbReference type="PANTHER" id="PTHR42718:SF11">
    <property type="entry name" value="MAJOR FACILITATOR SUPERFAMILY (MFS) PROFILE DOMAIN-CONTAINING PROTEIN"/>
    <property type="match status" value="1"/>
</dbReference>
<feature type="transmembrane region" description="Helical" evidence="6">
    <location>
        <begin position="456"/>
        <end position="477"/>
    </location>
</feature>
<dbReference type="InterPro" id="IPR020846">
    <property type="entry name" value="MFS_dom"/>
</dbReference>
<protein>
    <recommendedName>
        <fullName evidence="7">Major facilitator superfamily (MFS) profile domain-containing protein</fullName>
    </recommendedName>
</protein>
<dbReference type="GO" id="GO:0022857">
    <property type="term" value="F:transmembrane transporter activity"/>
    <property type="evidence" value="ECO:0007669"/>
    <property type="project" value="InterPro"/>
</dbReference>
<name>A0A9P7QHY5_9HYPO</name>
<reference evidence="8 9" key="1">
    <citation type="journal article" date="2020" name="bioRxiv">
        <title>Whole genome comparisons of ergot fungi reveals the divergence and evolution of species within the genus Claviceps are the result of varying mechanisms driving genome evolution and host range expansion.</title>
        <authorList>
            <person name="Wyka S.A."/>
            <person name="Mondo S.J."/>
            <person name="Liu M."/>
            <person name="Dettman J."/>
            <person name="Nalam V."/>
            <person name="Broders K.D."/>
        </authorList>
    </citation>
    <scope>NUCLEOTIDE SEQUENCE [LARGE SCALE GENOMIC DNA]</scope>
    <source>
        <strain evidence="8 9">Clav52</strain>
    </source>
</reference>
<dbReference type="EMBL" id="SRRH01000131">
    <property type="protein sequence ID" value="KAG6298266.1"/>
    <property type="molecule type" value="Genomic_DNA"/>
</dbReference>
<dbReference type="SUPFAM" id="SSF103473">
    <property type="entry name" value="MFS general substrate transporter"/>
    <property type="match status" value="1"/>
</dbReference>
<keyword evidence="3 6" id="KW-1133">Transmembrane helix</keyword>
<accession>A0A9P7QHY5</accession>
<feature type="transmembrane region" description="Helical" evidence="6">
    <location>
        <begin position="166"/>
        <end position="184"/>
    </location>
</feature>